<dbReference type="EMBL" id="JAUTXU010000037">
    <property type="protein sequence ID" value="KAK3717372.1"/>
    <property type="molecule type" value="Genomic_DNA"/>
</dbReference>
<sequence length="517" mass="57869">MSAESSVKSSRTDSELEKSKLELNREVAGRTREEVEHDEEQESDASSILAANDSQRNPHLQPPLAQTRSHSSARSTSSYTDGYTHFEHEDDEEKARSDSKTQEQGKEFEVQFDGDSDPWNPKNRSILRKWGIVLIGSACSLCVTCASALYTSTYAQMEQEFHISRLVATVGLTTYVCGLGLGPMFLSPLSEFYGRRLIYICAFGMFFVWLIPCAVAPNIASMLVFRFIDGLAGSAFLSVAGGTVGDLFTKDKLSAPMMIYTASPFVGPEVGPVIGGFINQYTDWRWSFWVLVIWAGVLWVCILVFVPETYAPVLLRRKAIKLRKDTGDDRWKAPIEIMKRSVPKTVLWSCIRPFQLLFFEQMCLNLCLLSAILLGILYLFFGAFALVFQNNHGFNQWQLGLTFLGIFVGMVIGVCCDPLWRKNYARLVRKNNGVSEPEFRLPPTILGAMIVPISLFGFGWTTFPWVHWIAPIIFSGLFGLGNIFCFGGIFTFLVECVSLLAAAAGSGLFLLSRYRQF</sequence>
<name>A0ACC3NIA8_9PEZI</name>
<dbReference type="Proteomes" id="UP001281147">
    <property type="component" value="Unassembled WGS sequence"/>
</dbReference>
<protein>
    <submittedName>
        <fullName evidence="1">Uncharacterized protein</fullName>
    </submittedName>
</protein>
<accession>A0ACC3NIA8</accession>
<reference evidence="1" key="1">
    <citation type="submission" date="2023-07" db="EMBL/GenBank/DDBJ databases">
        <title>Black Yeasts Isolated from many extreme environments.</title>
        <authorList>
            <person name="Coleine C."/>
            <person name="Stajich J.E."/>
            <person name="Selbmann L."/>
        </authorList>
    </citation>
    <scope>NUCLEOTIDE SEQUENCE</scope>
    <source>
        <strain evidence="1">CCFEE 5714</strain>
    </source>
</reference>
<organism evidence="1 2">
    <name type="scientific">Vermiconidia calcicola</name>
    <dbReference type="NCBI Taxonomy" id="1690605"/>
    <lineage>
        <taxon>Eukaryota</taxon>
        <taxon>Fungi</taxon>
        <taxon>Dikarya</taxon>
        <taxon>Ascomycota</taxon>
        <taxon>Pezizomycotina</taxon>
        <taxon>Dothideomycetes</taxon>
        <taxon>Dothideomycetidae</taxon>
        <taxon>Mycosphaerellales</taxon>
        <taxon>Extremaceae</taxon>
        <taxon>Vermiconidia</taxon>
    </lineage>
</organism>
<evidence type="ECO:0000313" key="2">
    <source>
        <dbReference type="Proteomes" id="UP001281147"/>
    </source>
</evidence>
<evidence type="ECO:0000313" key="1">
    <source>
        <dbReference type="EMBL" id="KAK3717372.1"/>
    </source>
</evidence>
<keyword evidence="2" id="KW-1185">Reference proteome</keyword>
<proteinExistence type="predicted"/>
<gene>
    <name evidence="1" type="ORF">LTR37_005761</name>
</gene>
<comment type="caution">
    <text evidence="1">The sequence shown here is derived from an EMBL/GenBank/DDBJ whole genome shotgun (WGS) entry which is preliminary data.</text>
</comment>